<dbReference type="EMBL" id="RBKS01000001">
    <property type="protein sequence ID" value="RKR74018.1"/>
    <property type="molecule type" value="Genomic_DNA"/>
</dbReference>
<evidence type="ECO:0000313" key="3">
    <source>
        <dbReference type="Proteomes" id="UP000280008"/>
    </source>
</evidence>
<dbReference type="SUPFAM" id="SSF56112">
    <property type="entry name" value="Protein kinase-like (PK-like)"/>
    <property type="match status" value="1"/>
</dbReference>
<proteinExistence type="predicted"/>
<sequence>MKNAGERGRTLADGPSCEVAEWLPHELSPVDAAHEATVVKTWHGPDSRRRALAEASALACVDHAHLASLRGLVDDGRRLGILLPRLSTITARRWLAARGALPAGEAVTLLIPLLRALVHLERRGLDRLVDLASGVTLDDVLFDARGAPIVASLRAAAASGPERLWRTAGGAAAAGRRLVADVTQHLSPGVDRDGLADALSAEPPPELDELVEVVFALAEPTPLTRVAVALDTGGEGDGHALEPPSQGPELRRRLDAVGRRILDSLRTIRPRVWVTCGIVVASCVGALSLLAGSGRDPAPPSAGPASTAGTAPTPGTAPTSRTGETSGTAPTSGPGETARATDPVSGDKAVLAGDDADAAFRLLLRLRAACLHELDTDCLAGVDEAGSPASDADRAAVDDPSRLGTVAVGLVAGDVVNRLGGAVLYDARTTPDDEPASVLMTKTEAGWRLRSISVDAP</sequence>
<evidence type="ECO:0000313" key="2">
    <source>
        <dbReference type="EMBL" id="RKR74018.1"/>
    </source>
</evidence>
<reference evidence="2 3" key="1">
    <citation type="submission" date="2018-10" db="EMBL/GenBank/DDBJ databases">
        <title>Sequencing the genomes of 1000 actinobacteria strains.</title>
        <authorList>
            <person name="Klenk H.-P."/>
        </authorList>
    </citation>
    <scope>NUCLEOTIDE SEQUENCE [LARGE SCALE GENOMIC DNA]</scope>
    <source>
        <strain evidence="2 3">DSM 17894</strain>
    </source>
</reference>
<accession>A0A495IEV2</accession>
<comment type="caution">
    <text evidence="2">The sequence shown here is derived from an EMBL/GenBank/DDBJ whole genome shotgun (WGS) entry which is preliminary data.</text>
</comment>
<organism evidence="2 3">
    <name type="scientific">Frondihabitans australicus</name>
    <dbReference type="NCBI Taxonomy" id="386892"/>
    <lineage>
        <taxon>Bacteria</taxon>
        <taxon>Bacillati</taxon>
        <taxon>Actinomycetota</taxon>
        <taxon>Actinomycetes</taxon>
        <taxon>Micrococcales</taxon>
        <taxon>Microbacteriaceae</taxon>
        <taxon>Frondihabitans</taxon>
    </lineage>
</organism>
<dbReference type="InterPro" id="IPR011009">
    <property type="entry name" value="Kinase-like_dom_sf"/>
</dbReference>
<dbReference type="AlphaFoldDB" id="A0A495IEV2"/>
<name>A0A495IEV2_9MICO</name>
<dbReference type="Proteomes" id="UP000280008">
    <property type="component" value="Unassembled WGS sequence"/>
</dbReference>
<dbReference type="OrthoDB" id="5125808at2"/>
<keyword evidence="3" id="KW-1185">Reference proteome</keyword>
<feature type="compositionally biased region" description="Low complexity" evidence="1">
    <location>
        <begin position="303"/>
        <end position="323"/>
    </location>
</feature>
<evidence type="ECO:0000256" key="1">
    <source>
        <dbReference type="SAM" id="MobiDB-lite"/>
    </source>
</evidence>
<feature type="region of interest" description="Disordered" evidence="1">
    <location>
        <begin position="295"/>
        <end position="346"/>
    </location>
</feature>
<dbReference type="RefSeq" id="WP_121368808.1">
    <property type="nucleotide sequence ID" value="NZ_RBKS01000001.1"/>
</dbReference>
<gene>
    <name evidence="2" type="ORF">C8E83_1120</name>
</gene>
<protein>
    <submittedName>
        <fullName evidence="2">Uncharacterized protein</fullName>
    </submittedName>
</protein>